<accession>A0A699VAL8</accession>
<organism evidence="1">
    <name type="scientific">Tanacetum cinerariifolium</name>
    <name type="common">Dalmatian daisy</name>
    <name type="synonym">Chrysanthemum cinerariifolium</name>
    <dbReference type="NCBI Taxonomy" id="118510"/>
    <lineage>
        <taxon>Eukaryota</taxon>
        <taxon>Viridiplantae</taxon>
        <taxon>Streptophyta</taxon>
        <taxon>Embryophyta</taxon>
        <taxon>Tracheophyta</taxon>
        <taxon>Spermatophyta</taxon>
        <taxon>Magnoliopsida</taxon>
        <taxon>eudicotyledons</taxon>
        <taxon>Gunneridae</taxon>
        <taxon>Pentapetalae</taxon>
        <taxon>asterids</taxon>
        <taxon>campanulids</taxon>
        <taxon>Asterales</taxon>
        <taxon>Asteraceae</taxon>
        <taxon>Asteroideae</taxon>
        <taxon>Anthemideae</taxon>
        <taxon>Anthemidinae</taxon>
        <taxon>Tanacetum</taxon>
    </lineage>
</organism>
<comment type="caution">
    <text evidence="1">The sequence shown here is derived from an EMBL/GenBank/DDBJ whole genome shotgun (WGS) entry which is preliminary data.</text>
</comment>
<dbReference type="AlphaFoldDB" id="A0A699VAL8"/>
<feature type="non-terminal residue" evidence="1">
    <location>
        <position position="1"/>
    </location>
</feature>
<sequence>FFDPYDSQSSTTKKFDSLLILGSLDEPDGFCSRSSLLL</sequence>
<proteinExistence type="predicted"/>
<reference evidence="1" key="1">
    <citation type="journal article" date="2019" name="Sci. Rep.">
        <title>Draft genome of Tanacetum cinerariifolium, the natural source of mosquito coil.</title>
        <authorList>
            <person name="Yamashiro T."/>
            <person name="Shiraishi A."/>
            <person name="Satake H."/>
            <person name="Nakayama K."/>
        </authorList>
    </citation>
    <scope>NUCLEOTIDE SEQUENCE</scope>
</reference>
<name>A0A699VAL8_TANCI</name>
<protein>
    <submittedName>
        <fullName evidence="1">Uncharacterized protein</fullName>
    </submittedName>
</protein>
<evidence type="ECO:0000313" key="1">
    <source>
        <dbReference type="EMBL" id="GFD32405.1"/>
    </source>
</evidence>
<dbReference type="EMBL" id="BKCJ011423887">
    <property type="protein sequence ID" value="GFD32405.1"/>
    <property type="molecule type" value="Genomic_DNA"/>
</dbReference>
<gene>
    <name evidence="1" type="ORF">Tci_904374</name>
</gene>